<organism evidence="2 3">
    <name type="scientific">Gymnopus androsaceus JB14</name>
    <dbReference type="NCBI Taxonomy" id="1447944"/>
    <lineage>
        <taxon>Eukaryota</taxon>
        <taxon>Fungi</taxon>
        <taxon>Dikarya</taxon>
        <taxon>Basidiomycota</taxon>
        <taxon>Agaricomycotina</taxon>
        <taxon>Agaricomycetes</taxon>
        <taxon>Agaricomycetidae</taxon>
        <taxon>Agaricales</taxon>
        <taxon>Marasmiineae</taxon>
        <taxon>Omphalotaceae</taxon>
        <taxon>Gymnopus</taxon>
    </lineage>
</organism>
<gene>
    <name evidence="2" type="ORF">BT96DRAFT_1016666</name>
</gene>
<evidence type="ECO:0000313" key="3">
    <source>
        <dbReference type="Proteomes" id="UP000799118"/>
    </source>
</evidence>
<evidence type="ECO:0008006" key="4">
    <source>
        <dbReference type="Google" id="ProtNLM"/>
    </source>
</evidence>
<name>A0A6A4I4R3_9AGAR</name>
<keyword evidence="1" id="KW-0732">Signal</keyword>
<sequence>MLAFNLQLPIVWAFLGLLAVVVHAAPHVTRDVPYWRAKEPLYMGEFTDSEKEVFNTDLEKEGLSIGVRLPLKGKQNDGCFSIASEFKVTNPKTSKSQTFSADKLFLKVLKPNGVEERKLKPAWAEVKALQDAVPDMFVASGKHKFFGEAPLIIMIKKEGDPVFKTKEYKDADAKDARGLEKQAKEMMCEEVAEIAFTKRLYHGDNHLGNYLVEFKDGKMSGSLVDWTLTYAVSKSSNVKKEDIKAYCLEENKSSSEGR</sequence>
<evidence type="ECO:0000313" key="2">
    <source>
        <dbReference type="EMBL" id="KAE9403814.1"/>
    </source>
</evidence>
<dbReference type="AlphaFoldDB" id="A0A6A4I4R3"/>
<dbReference type="OrthoDB" id="2914376at2759"/>
<protein>
    <recommendedName>
        <fullName evidence="4">Aminoglycoside phosphotransferase domain-containing protein</fullName>
    </recommendedName>
</protein>
<reference evidence="2" key="1">
    <citation type="journal article" date="2019" name="Environ. Microbiol.">
        <title>Fungal ecological strategies reflected in gene transcription - a case study of two litter decomposers.</title>
        <authorList>
            <person name="Barbi F."/>
            <person name="Kohler A."/>
            <person name="Barry K."/>
            <person name="Baskaran P."/>
            <person name="Daum C."/>
            <person name="Fauchery L."/>
            <person name="Ihrmark K."/>
            <person name="Kuo A."/>
            <person name="LaButti K."/>
            <person name="Lipzen A."/>
            <person name="Morin E."/>
            <person name="Grigoriev I.V."/>
            <person name="Henrissat B."/>
            <person name="Lindahl B."/>
            <person name="Martin F."/>
        </authorList>
    </citation>
    <scope>NUCLEOTIDE SEQUENCE</scope>
    <source>
        <strain evidence="2">JB14</strain>
    </source>
</reference>
<dbReference type="Proteomes" id="UP000799118">
    <property type="component" value="Unassembled WGS sequence"/>
</dbReference>
<proteinExistence type="predicted"/>
<accession>A0A6A4I4R3</accession>
<keyword evidence="3" id="KW-1185">Reference proteome</keyword>
<feature type="signal peptide" evidence="1">
    <location>
        <begin position="1"/>
        <end position="24"/>
    </location>
</feature>
<dbReference type="EMBL" id="ML769421">
    <property type="protein sequence ID" value="KAE9403814.1"/>
    <property type="molecule type" value="Genomic_DNA"/>
</dbReference>
<evidence type="ECO:0000256" key="1">
    <source>
        <dbReference type="SAM" id="SignalP"/>
    </source>
</evidence>
<feature type="chain" id="PRO_5025402687" description="Aminoglycoside phosphotransferase domain-containing protein" evidence="1">
    <location>
        <begin position="25"/>
        <end position="258"/>
    </location>
</feature>